<feature type="transmembrane region" description="Helical" evidence="1">
    <location>
        <begin position="365"/>
        <end position="390"/>
    </location>
</feature>
<dbReference type="EMBL" id="AJYK02000093">
    <property type="protein sequence ID" value="OEF23403.1"/>
    <property type="molecule type" value="Genomic_DNA"/>
</dbReference>
<dbReference type="GO" id="GO:0042925">
    <property type="term" value="F:benzoate transmembrane transporter activity"/>
    <property type="evidence" value="ECO:0007669"/>
    <property type="project" value="InterPro"/>
</dbReference>
<feature type="transmembrane region" description="Helical" evidence="1">
    <location>
        <begin position="106"/>
        <end position="126"/>
    </location>
</feature>
<gene>
    <name evidence="2" type="ORF">A1QC_12060</name>
</gene>
<dbReference type="InterPro" id="IPR004711">
    <property type="entry name" value="Benzoate_Transporter"/>
</dbReference>
<feature type="transmembrane region" description="Helical" evidence="1">
    <location>
        <begin position="146"/>
        <end position="174"/>
    </location>
</feature>
<feature type="transmembrane region" description="Helical" evidence="1">
    <location>
        <begin position="20"/>
        <end position="44"/>
    </location>
</feature>
<dbReference type="Proteomes" id="UP000094070">
    <property type="component" value="Unassembled WGS sequence"/>
</dbReference>
<dbReference type="OrthoDB" id="9792424at2"/>
<evidence type="ECO:0000256" key="1">
    <source>
        <dbReference type="SAM" id="Phobius"/>
    </source>
</evidence>
<dbReference type="GO" id="GO:0005886">
    <property type="term" value="C:plasma membrane"/>
    <property type="evidence" value="ECO:0007669"/>
    <property type="project" value="TreeGrafter"/>
</dbReference>
<keyword evidence="1" id="KW-0472">Membrane</keyword>
<protein>
    <submittedName>
        <fullName evidence="2">Benzoate transporter</fullName>
    </submittedName>
</protein>
<feature type="transmembrane region" description="Helical" evidence="1">
    <location>
        <begin position="83"/>
        <end position="99"/>
    </location>
</feature>
<dbReference type="NCBIfam" id="TIGR00843">
    <property type="entry name" value="benE"/>
    <property type="match status" value="1"/>
</dbReference>
<feature type="transmembrane region" description="Helical" evidence="1">
    <location>
        <begin position="335"/>
        <end position="353"/>
    </location>
</feature>
<sequence>MNDHTQLEPTPSPQPTSWFNIGHISAGFSAVLIGYTSSVVIIIQAATAAGASALQIASWLLVLGVTVGVSSIAYSWYYKMPVLMSWSTPGAAMLIAAVAQYTLPQVIGAFVISGFLLLLTGLITPLSRLLENIPTPLATSMLGAILIPFCLKAFTPVTTSPVIFAIMIVTFFIAKRYLPRYAMMLLLVVGIAAAIFSGAFSGQDISLNIAEPIWVTPEFDWMAMVNLSIPLYIITMLSQNLPGFAMLRSYQYELPAKSLFIGTGLLNMLTAPFGGFSLNLAAISAAMCMNDDVDTDKNQRYKASMWAGVIFILAGLWATAVVAIFLALPKEVSQILAGLALLGTLLMCLQTAFDNAEYRESSLYTFLVTLSGITLFGIGSTLWGLMAGLVHQKLMHKKKG</sequence>
<dbReference type="eggNOG" id="COG3135">
    <property type="taxonomic scope" value="Bacteria"/>
</dbReference>
<dbReference type="RefSeq" id="WP_017024083.1">
    <property type="nucleotide sequence ID" value="NZ_AJYK02000093.1"/>
</dbReference>
<feature type="transmembrane region" description="Helical" evidence="1">
    <location>
        <begin position="259"/>
        <end position="283"/>
    </location>
</feature>
<dbReference type="Pfam" id="PF03594">
    <property type="entry name" value="BenE"/>
    <property type="match status" value="1"/>
</dbReference>
<keyword evidence="3" id="KW-1185">Reference proteome</keyword>
<feature type="transmembrane region" description="Helical" evidence="1">
    <location>
        <begin position="181"/>
        <end position="201"/>
    </location>
</feature>
<dbReference type="STRING" id="1188252.A1QC_12060"/>
<organism evidence="2 3">
    <name type="scientific">Vibrio rumoiensis 1S-45</name>
    <dbReference type="NCBI Taxonomy" id="1188252"/>
    <lineage>
        <taxon>Bacteria</taxon>
        <taxon>Pseudomonadati</taxon>
        <taxon>Pseudomonadota</taxon>
        <taxon>Gammaproteobacteria</taxon>
        <taxon>Vibrionales</taxon>
        <taxon>Vibrionaceae</taxon>
        <taxon>Vibrio</taxon>
    </lineage>
</organism>
<accession>A0A1E5DZN4</accession>
<keyword evidence="1" id="KW-0812">Transmembrane</keyword>
<feature type="transmembrane region" description="Helical" evidence="1">
    <location>
        <begin position="303"/>
        <end position="328"/>
    </location>
</feature>
<name>A0A1E5DZN4_9VIBR</name>
<proteinExistence type="predicted"/>
<feature type="transmembrane region" description="Helical" evidence="1">
    <location>
        <begin position="56"/>
        <end position="77"/>
    </location>
</feature>
<keyword evidence="1" id="KW-1133">Transmembrane helix</keyword>
<feature type="transmembrane region" description="Helical" evidence="1">
    <location>
        <begin position="221"/>
        <end position="238"/>
    </location>
</feature>
<reference evidence="2 3" key="1">
    <citation type="journal article" date="2012" name="Science">
        <title>Ecological populations of bacteria act as socially cohesive units of antibiotic production and resistance.</title>
        <authorList>
            <person name="Cordero O.X."/>
            <person name="Wildschutte H."/>
            <person name="Kirkup B."/>
            <person name="Proehl S."/>
            <person name="Ngo L."/>
            <person name="Hussain F."/>
            <person name="Le Roux F."/>
            <person name="Mincer T."/>
            <person name="Polz M.F."/>
        </authorList>
    </citation>
    <scope>NUCLEOTIDE SEQUENCE [LARGE SCALE GENOMIC DNA]</scope>
    <source>
        <strain evidence="2 3">1S-45</strain>
    </source>
</reference>
<comment type="caution">
    <text evidence="2">The sequence shown here is derived from an EMBL/GenBank/DDBJ whole genome shotgun (WGS) entry which is preliminary data.</text>
</comment>
<evidence type="ECO:0000313" key="3">
    <source>
        <dbReference type="Proteomes" id="UP000094070"/>
    </source>
</evidence>
<dbReference type="PANTHER" id="PTHR30199">
    <property type="entry name" value="MFS FAMILY TRANSPORTER, PREDICTED SUBSTRATE BENZOATE"/>
    <property type="match status" value="1"/>
</dbReference>
<evidence type="ECO:0000313" key="2">
    <source>
        <dbReference type="EMBL" id="OEF23403.1"/>
    </source>
</evidence>
<dbReference type="PANTHER" id="PTHR30199:SF0">
    <property type="entry name" value="INNER MEMBRANE PROTEIN YDCO"/>
    <property type="match status" value="1"/>
</dbReference>
<dbReference type="AlphaFoldDB" id="A0A1E5DZN4"/>